<dbReference type="SUPFAM" id="SSF50891">
    <property type="entry name" value="Cyclophilin-like"/>
    <property type="match status" value="1"/>
</dbReference>
<dbReference type="Pfam" id="PF18050">
    <property type="entry name" value="Cyclophil_like2"/>
    <property type="match status" value="1"/>
</dbReference>
<protein>
    <submittedName>
        <fullName evidence="2">Cyclophilin-like</fullName>
    </submittedName>
</protein>
<evidence type="ECO:0000313" key="2">
    <source>
        <dbReference type="EMBL" id="SDC61743.1"/>
    </source>
</evidence>
<keyword evidence="3" id="KW-1185">Reference proteome</keyword>
<organism evidence="2 3">
    <name type="scientific">Parafannyhessea umbonata</name>
    <dbReference type="NCBI Taxonomy" id="604330"/>
    <lineage>
        <taxon>Bacteria</taxon>
        <taxon>Bacillati</taxon>
        <taxon>Actinomycetota</taxon>
        <taxon>Coriobacteriia</taxon>
        <taxon>Coriobacteriales</taxon>
        <taxon>Atopobiaceae</taxon>
        <taxon>Parafannyhessea</taxon>
    </lineage>
</organism>
<dbReference type="InterPro" id="IPR029000">
    <property type="entry name" value="Cyclophilin-like_dom_sf"/>
</dbReference>
<name>A0A1G6N1Q0_9ACTN</name>
<dbReference type="RefSeq" id="WP_090847634.1">
    <property type="nucleotide sequence ID" value="NZ_FMZL01000028.1"/>
</dbReference>
<dbReference type="EMBL" id="FMZL01000028">
    <property type="protein sequence ID" value="SDC61743.1"/>
    <property type="molecule type" value="Genomic_DNA"/>
</dbReference>
<evidence type="ECO:0000259" key="1">
    <source>
        <dbReference type="Pfam" id="PF18050"/>
    </source>
</evidence>
<dbReference type="Gene3D" id="2.40.100.20">
    <property type="match status" value="1"/>
</dbReference>
<proteinExistence type="predicted"/>
<gene>
    <name evidence="2" type="ORF">SAMN04487824_1286</name>
</gene>
<feature type="domain" description="Cyclophilin-like" evidence="1">
    <location>
        <begin position="5"/>
        <end position="117"/>
    </location>
</feature>
<dbReference type="AlphaFoldDB" id="A0A1G6N1Q0"/>
<evidence type="ECO:0000313" key="3">
    <source>
        <dbReference type="Proteomes" id="UP000198528"/>
    </source>
</evidence>
<sequence>MHIEIDFDGTIVSGTLNDTETAKAFFEALPISIHVGSSGMDFCGQMEQSFPYDAAQVGYGWSNGDINYNPGGGWFAVFFDGEDASGSYGDQVNMGRLDDGAIETLHGLKGSYDVTIRKA</sequence>
<dbReference type="InterPro" id="IPR041183">
    <property type="entry name" value="Cyclophilin-like"/>
</dbReference>
<reference evidence="3" key="1">
    <citation type="submission" date="2016-10" db="EMBL/GenBank/DDBJ databases">
        <authorList>
            <person name="Varghese N."/>
            <person name="Submissions S."/>
        </authorList>
    </citation>
    <scope>NUCLEOTIDE SEQUENCE [LARGE SCALE GENOMIC DNA]</scope>
    <source>
        <strain evidence="3">DSM 22619</strain>
    </source>
</reference>
<accession>A0A1G6N1Q0</accession>
<dbReference type="STRING" id="604330.SAMN04489857_0846"/>
<dbReference type="Proteomes" id="UP000198528">
    <property type="component" value="Unassembled WGS sequence"/>
</dbReference>